<dbReference type="SUPFAM" id="SSF52540">
    <property type="entry name" value="P-loop containing nucleoside triphosphate hydrolases"/>
    <property type="match status" value="1"/>
</dbReference>
<dbReference type="Pfam" id="PF20703">
    <property type="entry name" value="nSTAND1"/>
    <property type="match status" value="1"/>
</dbReference>
<accession>A0A2W5AZ80</accession>
<evidence type="ECO:0000313" key="3">
    <source>
        <dbReference type="EMBL" id="PZO76355.1"/>
    </source>
</evidence>
<evidence type="ECO:0000259" key="2">
    <source>
        <dbReference type="Pfam" id="PF20703"/>
    </source>
</evidence>
<feature type="region of interest" description="Disordered" evidence="1">
    <location>
        <begin position="77"/>
        <end position="107"/>
    </location>
</feature>
<protein>
    <submittedName>
        <fullName evidence="3">ATP-binding protein</fullName>
    </submittedName>
</protein>
<dbReference type="PANTHER" id="PTHR34301">
    <property type="entry name" value="DNA-BINDING PROTEIN-RELATED"/>
    <property type="match status" value="1"/>
</dbReference>
<dbReference type="InterPro" id="IPR027417">
    <property type="entry name" value="P-loop_NTPase"/>
</dbReference>
<feature type="domain" description="Novel STAND NTPase 1" evidence="2">
    <location>
        <begin position="130"/>
        <end position="346"/>
    </location>
</feature>
<keyword evidence="3" id="KW-0547">Nucleotide-binding</keyword>
<dbReference type="Gene3D" id="3.40.50.300">
    <property type="entry name" value="P-loop containing nucleotide triphosphate hydrolases"/>
    <property type="match status" value="1"/>
</dbReference>
<comment type="caution">
    <text evidence="3">The sequence shown here is derived from an EMBL/GenBank/DDBJ whole genome shotgun (WGS) entry which is preliminary data.</text>
</comment>
<proteinExistence type="predicted"/>
<dbReference type="Proteomes" id="UP000249555">
    <property type="component" value="Unassembled WGS sequence"/>
</dbReference>
<evidence type="ECO:0000256" key="1">
    <source>
        <dbReference type="SAM" id="MobiDB-lite"/>
    </source>
</evidence>
<dbReference type="EMBL" id="QFMX01000002">
    <property type="protein sequence ID" value="PZO76355.1"/>
    <property type="molecule type" value="Genomic_DNA"/>
</dbReference>
<feature type="compositionally biased region" description="Low complexity" evidence="1">
    <location>
        <begin position="88"/>
        <end position="107"/>
    </location>
</feature>
<dbReference type="PANTHER" id="PTHR34301:SF8">
    <property type="entry name" value="ATPASE DOMAIN-CONTAINING PROTEIN"/>
    <property type="match status" value="1"/>
</dbReference>
<reference evidence="3 4" key="1">
    <citation type="submission" date="2017-08" db="EMBL/GenBank/DDBJ databases">
        <title>Infants hospitalized years apart are colonized by the same room-sourced microbial strains.</title>
        <authorList>
            <person name="Brooks B."/>
            <person name="Olm M.R."/>
            <person name="Firek B.A."/>
            <person name="Baker R."/>
            <person name="Thomas B.C."/>
            <person name="Morowitz M.J."/>
            <person name="Banfield J.F."/>
        </authorList>
    </citation>
    <scope>NUCLEOTIDE SEQUENCE [LARGE SCALE GENOMIC DNA]</scope>
    <source>
        <strain evidence="3">S2_018_000_R3_119</strain>
    </source>
</reference>
<name>A0A2W5AZ80_9SPHN</name>
<gene>
    <name evidence="3" type="ORF">DI640_02020</name>
</gene>
<evidence type="ECO:0000313" key="4">
    <source>
        <dbReference type="Proteomes" id="UP000249555"/>
    </source>
</evidence>
<dbReference type="InterPro" id="IPR049052">
    <property type="entry name" value="nSTAND1"/>
</dbReference>
<sequence>MCWSSRKSGSDRDDLFRHHFDRHTLDRHHLARGGAVQLDSAERPPVSFFARLGNWLSGLLDPEPPLSSLPDLRAAPGNAASVPAHSGPIAAIPARPAPAVSPSRSLSSGRTRIHSAFDAGMPVENRAGLAGRARELDRLVEAVLEHGKHGIVFGARGSGKTSLARVFGDMADEAGATVLYNLAGGDIDFSELCRPYLVELLSIPGEGIRRVDVQPLLTAPFDARQMATILAEKVRRPTIFVLDEFDRIETHATKTEMAALMKLLSDMRSPVRIVAVGIAANLEDLIEGHPSLRRHIVSVPIGGIETEQLKALLVRCCDAAGLTIDDDAAMKIARSAVGSPYHLRLFGANCAIAASRAGRDHIDDTLVQQGLLDAYSEWGALSPRAAALVVDLQRLPKPTAMAIAVICLAAAMRTRIERDEVTLVLNEDGHDDATIAAAFAALSPILHASAIEGSYYFDDTLAPQFYLLVYNRRIDPARIKPTGFDDLRNVLERGVRDQ</sequence>
<keyword evidence="3" id="KW-0067">ATP-binding</keyword>
<dbReference type="AlphaFoldDB" id="A0A2W5AZ80"/>
<dbReference type="GO" id="GO:0005524">
    <property type="term" value="F:ATP binding"/>
    <property type="evidence" value="ECO:0007669"/>
    <property type="project" value="UniProtKB-KW"/>
</dbReference>
<dbReference type="CDD" id="cd00009">
    <property type="entry name" value="AAA"/>
    <property type="match status" value="1"/>
</dbReference>
<organism evidence="3 4">
    <name type="scientific">Sphingomonas taxi</name>
    <dbReference type="NCBI Taxonomy" id="1549858"/>
    <lineage>
        <taxon>Bacteria</taxon>
        <taxon>Pseudomonadati</taxon>
        <taxon>Pseudomonadota</taxon>
        <taxon>Alphaproteobacteria</taxon>
        <taxon>Sphingomonadales</taxon>
        <taxon>Sphingomonadaceae</taxon>
        <taxon>Sphingomonas</taxon>
    </lineage>
</organism>